<gene>
    <name evidence="4" type="ORF">H1P_130025</name>
</gene>
<evidence type="ECO:0000313" key="5">
    <source>
        <dbReference type="Proteomes" id="UP000320055"/>
    </source>
</evidence>
<sequence length="153" mass="17507">MKELDVKSTIKTLNEIMEYELAGVVRYTHYSLMITGPYRIPLVDFFKAQATESLTHAQQAGEIITGLDEGHPSLKIAPVQESSHHAIEEIIQESLEHEKKALSLYKELLEVVENSSVYLEEYARTMIGNEEMHTLELKKMLRDYSFTSTSKTK</sequence>
<dbReference type="Gene3D" id="1.20.1260.10">
    <property type="match status" value="1"/>
</dbReference>
<dbReference type="InterPro" id="IPR009078">
    <property type="entry name" value="Ferritin-like_SF"/>
</dbReference>
<feature type="domain" description="Ferritin-like diiron" evidence="3">
    <location>
        <begin position="3"/>
        <end position="148"/>
    </location>
</feature>
<keyword evidence="2" id="KW-0408">Iron</keyword>
<dbReference type="OrthoDB" id="9796683at2"/>
<dbReference type="CDD" id="cd00657">
    <property type="entry name" value="Ferritin_like"/>
    <property type="match status" value="1"/>
</dbReference>
<evidence type="ECO:0000256" key="1">
    <source>
        <dbReference type="ARBA" id="ARBA00022434"/>
    </source>
</evidence>
<dbReference type="PROSITE" id="PS50905">
    <property type="entry name" value="FERRITIN_LIKE"/>
    <property type="match status" value="1"/>
</dbReference>
<evidence type="ECO:0000259" key="3">
    <source>
        <dbReference type="PROSITE" id="PS50905"/>
    </source>
</evidence>
<dbReference type="SUPFAM" id="SSF47240">
    <property type="entry name" value="Ferritin-like"/>
    <property type="match status" value="1"/>
</dbReference>
<organism evidence="4 5">
    <name type="scientific">Hyella patelloides LEGE 07179</name>
    <dbReference type="NCBI Taxonomy" id="945734"/>
    <lineage>
        <taxon>Bacteria</taxon>
        <taxon>Bacillati</taxon>
        <taxon>Cyanobacteriota</taxon>
        <taxon>Cyanophyceae</taxon>
        <taxon>Pleurocapsales</taxon>
        <taxon>Hyellaceae</taxon>
        <taxon>Hyella</taxon>
    </lineage>
</organism>
<evidence type="ECO:0000313" key="4">
    <source>
        <dbReference type="EMBL" id="VEP12005.1"/>
    </source>
</evidence>
<dbReference type="GO" id="GO:0005829">
    <property type="term" value="C:cytosol"/>
    <property type="evidence" value="ECO:0007669"/>
    <property type="project" value="TreeGrafter"/>
</dbReference>
<evidence type="ECO:0000256" key="2">
    <source>
        <dbReference type="ARBA" id="ARBA00023004"/>
    </source>
</evidence>
<reference evidence="4 5" key="1">
    <citation type="submission" date="2019-01" db="EMBL/GenBank/DDBJ databases">
        <authorList>
            <person name="Brito A."/>
        </authorList>
    </citation>
    <scope>NUCLEOTIDE SEQUENCE [LARGE SCALE GENOMIC DNA]</scope>
    <source>
        <strain evidence="4">1</strain>
    </source>
</reference>
<accession>A0A563VL23</accession>
<name>A0A563VL23_9CYAN</name>
<dbReference type="Pfam" id="PF00210">
    <property type="entry name" value="Ferritin"/>
    <property type="match status" value="1"/>
</dbReference>
<dbReference type="Proteomes" id="UP000320055">
    <property type="component" value="Unassembled WGS sequence"/>
</dbReference>
<proteinExistence type="predicted"/>
<dbReference type="InterPro" id="IPR012347">
    <property type="entry name" value="Ferritin-like"/>
</dbReference>
<keyword evidence="5" id="KW-1185">Reference proteome</keyword>
<dbReference type="AlphaFoldDB" id="A0A563VL23"/>
<dbReference type="PANTHER" id="PTHR30295">
    <property type="entry name" value="BACTERIOFERRITIN"/>
    <property type="match status" value="1"/>
</dbReference>
<dbReference type="GO" id="GO:0004322">
    <property type="term" value="F:ferroxidase activity"/>
    <property type="evidence" value="ECO:0007669"/>
    <property type="project" value="TreeGrafter"/>
</dbReference>
<dbReference type="InterPro" id="IPR008331">
    <property type="entry name" value="Ferritin_DPS_dom"/>
</dbReference>
<dbReference type="GO" id="GO:0020037">
    <property type="term" value="F:heme binding"/>
    <property type="evidence" value="ECO:0007669"/>
    <property type="project" value="TreeGrafter"/>
</dbReference>
<dbReference type="GO" id="GO:0006879">
    <property type="term" value="P:intracellular iron ion homeostasis"/>
    <property type="evidence" value="ECO:0007669"/>
    <property type="project" value="UniProtKB-KW"/>
</dbReference>
<dbReference type="EMBL" id="CAACVJ010000035">
    <property type="protein sequence ID" value="VEP12005.1"/>
    <property type="molecule type" value="Genomic_DNA"/>
</dbReference>
<keyword evidence="1" id="KW-0409">Iron storage</keyword>
<dbReference type="InterPro" id="IPR009040">
    <property type="entry name" value="Ferritin-like_diiron"/>
</dbReference>
<protein>
    <submittedName>
        <fullName evidence="4">Bacterioferritin</fullName>
    </submittedName>
</protein>
<dbReference type="GO" id="GO:0008199">
    <property type="term" value="F:ferric iron binding"/>
    <property type="evidence" value="ECO:0007669"/>
    <property type="project" value="InterPro"/>
</dbReference>
<dbReference type="RefSeq" id="WP_144863934.1">
    <property type="nucleotide sequence ID" value="NZ_LR213775.1"/>
</dbReference>
<dbReference type="PANTHER" id="PTHR30295:SF0">
    <property type="entry name" value="BACTERIOFERRITIN"/>
    <property type="match status" value="1"/>
</dbReference>